<feature type="region of interest" description="Disordered" evidence="1">
    <location>
        <begin position="427"/>
        <end position="450"/>
    </location>
</feature>
<feature type="compositionally biased region" description="Polar residues" evidence="1">
    <location>
        <begin position="434"/>
        <end position="450"/>
    </location>
</feature>
<feature type="region of interest" description="Disordered" evidence="1">
    <location>
        <begin position="288"/>
        <end position="318"/>
    </location>
</feature>
<reference evidence="2" key="1">
    <citation type="submission" date="2022-04" db="EMBL/GenBank/DDBJ databases">
        <title>A functionally conserved STORR gene fusion in Papaver species that diverged 16.8 million years ago.</title>
        <authorList>
            <person name="Catania T."/>
        </authorList>
    </citation>
    <scope>NUCLEOTIDE SEQUENCE</scope>
    <source>
        <strain evidence="2">S-188037</strain>
    </source>
</reference>
<comment type="caution">
    <text evidence="2">The sequence shown here is derived from an EMBL/GenBank/DDBJ whole genome shotgun (WGS) entry which is preliminary data.</text>
</comment>
<feature type="compositionally biased region" description="Low complexity" evidence="1">
    <location>
        <begin position="288"/>
        <end position="302"/>
    </location>
</feature>
<accession>A0AAD4RYH0</accession>
<dbReference type="EMBL" id="JAJJMB010016912">
    <property type="protein sequence ID" value="KAI3843727.1"/>
    <property type="molecule type" value="Genomic_DNA"/>
</dbReference>
<sequence length="589" mass="68069">MATTRRIRWYPPPPPSPRILHLPLRRPVRRKTSSKNHLNPKIIVPKESSELLSHHSNHPRGKLETLFDQERVFSKTVPIVLLNSSSSVGHHCSGDGNGRRERVEEDFEFGDKCEEPEDINENEKWRFQAEILRAECNFLRMEREIALRKLEINRIQTQKTLRSGGKKKIYQGKNVDSVLEEEIDELEEKLNDLHRKSGVTDIEIRKCDNFDLKASVLQRRLEKLEFDDKYVKEIQQMAESSLTIKPNNNNHRVTDVEILGKKMEGISKGMLEKMEAEYRSMLSSTATSSAAASGTSSASTSSRYEFPHNSFSSSKKDYQYHQRQERTVPEEKVCAGRCKMIVRKIVEQVRSEMEQWSQMQDMLGQVRVEMEELQASRDYWEDRALNSNNQVQSLESSVQDWREKAHVNETKVSELQNQISELQLKLKRSRTERNQNSSRTKNLEMTQGDLSQKEMEKRVLICSLKENPKANLSKQTIKHQYTDVGRTKECPTHSGNTGSNRSPLSEIKNFSSPMSRQIGRTTLMSPSYSTEKHHHANYSKQNRDNFGIGRKHDGAYHNGSTRTPLEEVGNLASPKFRQKRRESSPFVLV</sequence>
<dbReference type="Proteomes" id="UP001202328">
    <property type="component" value="Unassembled WGS sequence"/>
</dbReference>
<organism evidence="2 3">
    <name type="scientific">Papaver atlanticum</name>
    <dbReference type="NCBI Taxonomy" id="357466"/>
    <lineage>
        <taxon>Eukaryota</taxon>
        <taxon>Viridiplantae</taxon>
        <taxon>Streptophyta</taxon>
        <taxon>Embryophyta</taxon>
        <taxon>Tracheophyta</taxon>
        <taxon>Spermatophyta</taxon>
        <taxon>Magnoliopsida</taxon>
        <taxon>Ranunculales</taxon>
        <taxon>Papaveraceae</taxon>
        <taxon>Papaveroideae</taxon>
        <taxon>Papaver</taxon>
    </lineage>
</organism>
<gene>
    <name evidence="2" type="ORF">MKW98_013663</name>
</gene>
<evidence type="ECO:0000256" key="1">
    <source>
        <dbReference type="SAM" id="MobiDB-lite"/>
    </source>
</evidence>
<name>A0AAD4RYH0_9MAGN</name>
<dbReference type="PANTHER" id="PTHR35468:SF1">
    <property type="entry name" value="MYOSIN-LIKE PROTEIN"/>
    <property type="match status" value="1"/>
</dbReference>
<evidence type="ECO:0000313" key="2">
    <source>
        <dbReference type="EMBL" id="KAI3843727.1"/>
    </source>
</evidence>
<protein>
    <submittedName>
        <fullName evidence="2">Uncharacterized protein</fullName>
    </submittedName>
</protein>
<keyword evidence="3" id="KW-1185">Reference proteome</keyword>
<evidence type="ECO:0000313" key="3">
    <source>
        <dbReference type="Proteomes" id="UP001202328"/>
    </source>
</evidence>
<dbReference type="AlphaFoldDB" id="A0AAD4RYH0"/>
<dbReference type="PANTHER" id="PTHR35468">
    <property type="entry name" value="MYOSIN-LIKE PROTEIN"/>
    <property type="match status" value="1"/>
</dbReference>
<feature type="compositionally biased region" description="Polar residues" evidence="1">
    <location>
        <begin position="493"/>
        <end position="529"/>
    </location>
</feature>
<feature type="region of interest" description="Disordered" evidence="1">
    <location>
        <begin position="485"/>
        <end position="589"/>
    </location>
</feature>
<proteinExistence type="predicted"/>